<evidence type="ECO:0000313" key="7">
    <source>
        <dbReference type="Proteomes" id="UP000295611"/>
    </source>
</evidence>
<dbReference type="NCBIfam" id="NF002935">
    <property type="entry name" value="PRK03578.1"/>
    <property type="match status" value="1"/>
</dbReference>
<gene>
    <name evidence="4" type="primary">hscB</name>
    <name evidence="6" type="ORF">DFP86_10815</name>
</gene>
<dbReference type="EMBL" id="SNZP01000008">
    <property type="protein sequence ID" value="TDR78298.1"/>
    <property type="molecule type" value="Genomic_DNA"/>
</dbReference>
<evidence type="ECO:0000256" key="3">
    <source>
        <dbReference type="ARBA" id="ARBA00025596"/>
    </source>
</evidence>
<dbReference type="OrthoDB" id="287587at2"/>
<dbReference type="SUPFAM" id="SSF47144">
    <property type="entry name" value="HSC20 (HSCB), C-terminal oligomerisation domain"/>
    <property type="match status" value="1"/>
</dbReference>
<dbReference type="InterPro" id="IPR004640">
    <property type="entry name" value="HscB"/>
</dbReference>
<accession>A0A4R7B3C4</accession>
<name>A0A4R7B3C4_9NEIS</name>
<protein>
    <recommendedName>
        <fullName evidence="4">Co-chaperone protein HscB homolog</fullName>
    </recommendedName>
</protein>
<dbReference type="InterPro" id="IPR009073">
    <property type="entry name" value="HscB_oligo_C"/>
</dbReference>
<comment type="function">
    <text evidence="3 4">Co-chaperone involved in the maturation of iron-sulfur cluster-containing proteins. Seems to help targeting proteins to be folded toward HscA.</text>
</comment>
<dbReference type="PROSITE" id="PS50076">
    <property type="entry name" value="DNAJ_2"/>
    <property type="match status" value="1"/>
</dbReference>
<dbReference type="Gene3D" id="1.20.1280.20">
    <property type="entry name" value="HscB, C-terminal domain"/>
    <property type="match status" value="1"/>
</dbReference>
<evidence type="ECO:0000256" key="1">
    <source>
        <dbReference type="ARBA" id="ARBA00010476"/>
    </source>
</evidence>
<dbReference type="GO" id="GO:0001671">
    <property type="term" value="F:ATPase activator activity"/>
    <property type="evidence" value="ECO:0007669"/>
    <property type="project" value="InterPro"/>
</dbReference>
<dbReference type="HAMAP" id="MF_00682">
    <property type="entry name" value="HscB"/>
    <property type="match status" value="1"/>
</dbReference>
<dbReference type="InterPro" id="IPR036386">
    <property type="entry name" value="HscB_C_sf"/>
</dbReference>
<dbReference type="PANTHER" id="PTHR14021">
    <property type="entry name" value="IRON-SULFUR CLUSTER CO-CHAPERONE PROTEIN HSCB"/>
    <property type="match status" value="1"/>
</dbReference>
<dbReference type="GO" id="GO:0051087">
    <property type="term" value="F:protein-folding chaperone binding"/>
    <property type="evidence" value="ECO:0007669"/>
    <property type="project" value="InterPro"/>
</dbReference>
<comment type="similarity">
    <text evidence="1 4">Belongs to the HscB family.</text>
</comment>
<feature type="domain" description="J" evidence="5">
    <location>
        <begin position="8"/>
        <end position="80"/>
    </location>
</feature>
<dbReference type="GO" id="GO:0044571">
    <property type="term" value="P:[2Fe-2S] cluster assembly"/>
    <property type="evidence" value="ECO:0007669"/>
    <property type="project" value="InterPro"/>
</dbReference>
<dbReference type="SMART" id="SM00271">
    <property type="entry name" value="DnaJ"/>
    <property type="match status" value="1"/>
</dbReference>
<dbReference type="Pfam" id="PF07743">
    <property type="entry name" value="HSCB_C"/>
    <property type="match status" value="1"/>
</dbReference>
<dbReference type="Gene3D" id="1.10.287.110">
    <property type="entry name" value="DnaJ domain"/>
    <property type="match status" value="1"/>
</dbReference>
<evidence type="ECO:0000256" key="2">
    <source>
        <dbReference type="ARBA" id="ARBA00023186"/>
    </source>
</evidence>
<dbReference type="SUPFAM" id="SSF46565">
    <property type="entry name" value="Chaperone J-domain"/>
    <property type="match status" value="1"/>
</dbReference>
<dbReference type="GO" id="GO:0006457">
    <property type="term" value="P:protein folding"/>
    <property type="evidence" value="ECO:0007669"/>
    <property type="project" value="UniProtKB-UniRule"/>
</dbReference>
<dbReference type="InterPro" id="IPR036869">
    <property type="entry name" value="J_dom_sf"/>
</dbReference>
<proteinExistence type="inferred from homology"/>
<dbReference type="CDD" id="cd06257">
    <property type="entry name" value="DnaJ"/>
    <property type="match status" value="1"/>
</dbReference>
<dbReference type="PANTHER" id="PTHR14021:SF15">
    <property type="entry name" value="IRON-SULFUR CLUSTER CO-CHAPERONE PROTEIN HSCB"/>
    <property type="match status" value="1"/>
</dbReference>
<comment type="subunit">
    <text evidence="4">Interacts with HscA and stimulates its ATPase activity.</text>
</comment>
<dbReference type="NCBIfam" id="TIGR00714">
    <property type="entry name" value="hscB"/>
    <property type="match status" value="1"/>
</dbReference>
<dbReference type="Proteomes" id="UP000295611">
    <property type="component" value="Unassembled WGS sequence"/>
</dbReference>
<evidence type="ECO:0000256" key="4">
    <source>
        <dbReference type="HAMAP-Rule" id="MF_00682"/>
    </source>
</evidence>
<dbReference type="GO" id="GO:0051259">
    <property type="term" value="P:protein complex oligomerization"/>
    <property type="evidence" value="ECO:0007669"/>
    <property type="project" value="InterPro"/>
</dbReference>
<reference evidence="6 7" key="1">
    <citation type="submission" date="2019-03" db="EMBL/GenBank/DDBJ databases">
        <title>Genomic Encyclopedia of Type Strains, Phase III (KMG-III): the genomes of soil and plant-associated and newly described type strains.</title>
        <authorList>
            <person name="Whitman W."/>
        </authorList>
    </citation>
    <scope>NUCLEOTIDE SEQUENCE [LARGE SCALE GENOMIC DNA]</scope>
    <source>
        <strain evidence="6 7">CECT 8976</strain>
    </source>
</reference>
<sequence length="177" mass="19904">MNPDFQQSHFALFGLPERFALDVTQLDHAWRAVAAEVHPDRFAHAGDAEKRVALMMATRVNEAYRTLKSPLPRARYLLTLAGVDTQEETNTSMPADFLMQQMEWREAIEDASRARDAAALEKLAVQLSDASRALERQLGEAIDQEQDLDLAAALVRKLRFLEKLGQEIDDALEQALS</sequence>
<dbReference type="RefSeq" id="WP_133680975.1">
    <property type="nucleotide sequence ID" value="NZ_SNZP01000008.1"/>
</dbReference>
<dbReference type="InterPro" id="IPR001623">
    <property type="entry name" value="DnaJ_domain"/>
</dbReference>
<dbReference type="AlphaFoldDB" id="A0A4R7B3C4"/>
<keyword evidence="2 4" id="KW-0143">Chaperone</keyword>
<evidence type="ECO:0000313" key="6">
    <source>
        <dbReference type="EMBL" id="TDR78298.1"/>
    </source>
</evidence>
<evidence type="ECO:0000259" key="5">
    <source>
        <dbReference type="PROSITE" id="PS50076"/>
    </source>
</evidence>
<comment type="caution">
    <text evidence="6">The sequence shown here is derived from an EMBL/GenBank/DDBJ whole genome shotgun (WGS) entry which is preliminary data.</text>
</comment>
<keyword evidence="7" id="KW-1185">Reference proteome</keyword>
<dbReference type="GO" id="GO:1990230">
    <property type="term" value="C:iron-sulfur cluster transfer complex"/>
    <property type="evidence" value="ECO:0007669"/>
    <property type="project" value="TreeGrafter"/>
</dbReference>
<organism evidence="6 7">
    <name type="scientific">Paludibacterium purpuratum</name>
    <dbReference type="NCBI Taxonomy" id="1144873"/>
    <lineage>
        <taxon>Bacteria</taxon>
        <taxon>Pseudomonadati</taxon>
        <taxon>Pseudomonadota</taxon>
        <taxon>Betaproteobacteria</taxon>
        <taxon>Neisseriales</taxon>
        <taxon>Chromobacteriaceae</taxon>
        <taxon>Paludibacterium</taxon>
    </lineage>
</organism>